<accession>A0A091RUR3</accession>
<evidence type="ECO:0000313" key="2">
    <source>
        <dbReference type="EMBL" id="KFQ32162.1"/>
    </source>
</evidence>
<feature type="chain" id="PRO_5001880970" evidence="1">
    <location>
        <begin position="21"/>
        <end position="186"/>
    </location>
</feature>
<dbReference type="Gene3D" id="2.100.10.20">
    <property type="entry name" value="Vitelline membrane outer layer protein I (VOMI)"/>
    <property type="match status" value="1"/>
</dbReference>
<dbReference type="GO" id="GO:0005615">
    <property type="term" value="C:extracellular space"/>
    <property type="evidence" value="ECO:0007669"/>
    <property type="project" value="TreeGrafter"/>
</dbReference>
<dbReference type="SUPFAM" id="SSF51092">
    <property type="entry name" value="Vitelline membrane outer protein-I (VMO-I)"/>
    <property type="match status" value="1"/>
</dbReference>
<feature type="non-terminal residue" evidence="2">
    <location>
        <position position="1"/>
    </location>
</feature>
<dbReference type="PANTHER" id="PTHR18841:SF2">
    <property type="entry name" value="VITELLINE MEMBRANE OUTER LAYER PROTEIN 1 HOMOLOG"/>
    <property type="match status" value="1"/>
</dbReference>
<protein>
    <submittedName>
        <fullName evidence="2">Vitelline membrane outer layer protein 1</fullName>
    </submittedName>
</protein>
<sequence>LLIPAILCLLGSCCLRGTETRGYKTILMVTNRGPWGSWGYPQFCPSSYAEGFELKVEPYQGFWLFGDDTALNGIRLHCSDGTVIESSVGQRGKWTKPQFCHRNKLVSFLLRVKKRQFLFDDTAANNVRVTYSDGTQLEGCGLSGCHFSQWSPRCSSGGICGLQTKMYETHGREDDTAFNDMKLFCC</sequence>
<dbReference type="EMBL" id="KK806075">
    <property type="protein sequence ID" value="KFQ32162.1"/>
    <property type="molecule type" value="Genomic_DNA"/>
</dbReference>
<keyword evidence="1" id="KW-0732">Signal</keyword>
<dbReference type="PANTHER" id="PTHR18841">
    <property type="entry name" value="VITELLINE MEMBRANE OUTER LAYER PROTEIN I-RELATED"/>
    <property type="match status" value="1"/>
</dbReference>
<dbReference type="Proteomes" id="UP000053369">
    <property type="component" value="Unassembled WGS sequence"/>
</dbReference>
<gene>
    <name evidence="2" type="ORF">N332_01170</name>
</gene>
<keyword evidence="3" id="KW-1185">Reference proteome</keyword>
<feature type="non-terminal residue" evidence="2">
    <location>
        <position position="186"/>
    </location>
</feature>
<dbReference type="InterPro" id="IPR036706">
    <property type="entry name" value="VOMI_sf"/>
</dbReference>
<organism evidence="2 3">
    <name type="scientific">Mesitornis unicolor</name>
    <name type="common">brown roatelo</name>
    <dbReference type="NCBI Taxonomy" id="54374"/>
    <lineage>
        <taxon>Eukaryota</taxon>
        <taxon>Metazoa</taxon>
        <taxon>Chordata</taxon>
        <taxon>Craniata</taxon>
        <taxon>Vertebrata</taxon>
        <taxon>Euteleostomi</taxon>
        <taxon>Archelosauria</taxon>
        <taxon>Archosauria</taxon>
        <taxon>Dinosauria</taxon>
        <taxon>Saurischia</taxon>
        <taxon>Theropoda</taxon>
        <taxon>Coelurosauria</taxon>
        <taxon>Aves</taxon>
        <taxon>Neognathae</taxon>
        <taxon>Neoaves</taxon>
        <taxon>Columbimorphae</taxon>
        <taxon>Mesitornithiformes</taxon>
        <taxon>Mesitornithidae</taxon>
        <taxon>Mesitornis</taxon>
    </lineage>
</organism>
<dbReference type="AlphaFoldDB" id="A0A091RUR3"/>
<dbReference type="Pfam" id="PF03762">
    <property type="entry name" value="VOMI"/>
    <property type="match status" value="1"/>
</dbReference>
<feature type="signal peptide" evidence="1">
    <location>
        <begin position="1"/>
        <end position="20"/>
    </location>
</feature>
<name>A0A091RUR3_9AVES</name>
<evidence type="ECO:0000313" key="3">
    <source>
        <dbReference type="Proteomes" id="UP000053369"/>
    </source>
</evidence>
<proteinExistence type="predicted"/>
<reference evidence="2 3" key="1">
    <citation type="submission" date="2014-04" db="EMBL/GenBank/DDBJ databases">
        <title>Genome evolution of avian class.</title>
        <authorList>
            <person name="Zhang G."/>
            <person name="Li C."/>
        </authorList>
    </citation>
    <scope>NUCLEOTIDE SEQUENCE [LARGE SCALE GENOMIC DNA]</scope>
    <source>
        <strain evidence="2">BGI_N332</strain>
    </source>
</reference>
<dbReference type="InterPro" id="IPR005515">
    <property type="entry name" value="VOMI"/>
</dbReference>
<evidence type="ECO:0000256" key="1">
    <source>
        <dbReference type="SAM" id="SignalP"/>
    </source>
</evidence>